<dbReference type="Proteomes" id="UP000198287">
    <property type="component" value="Unassembled WGS sequence"/>
</dbReference>
<proteinExistence type="predicted"/>
<protein>
    <submittedName>
        <fullName evidence="3">Uncharacterized protein</fullName>
    </submittedName>
</protein>
<evidence type="ECO:0000313" key="4">
    <source>
        <dbReference type="Proteomes" id="UP000198287"/>
    </source>
</evidence>
<name>A0A226CWL0_FOLCA</name>
<gene>
    <name evidence="3" type="ORF">Fcan01_28470</name>
</gene>
<keyword evidence="4" id="KW-1185">Reference proteome</keyword>
<evidence type="ECO:0000256" key="2">
    <source>
        <dbReference type="SAM" id="Phobius"/>
    </source>
</evidence>
<evidence type="ECO:0000313" key="3">
    <source>
        <dbReference type="EMBL" id="OXA36761.1"/>
    </source>
</evidence>
<keyword evidence="2" id="KW-1133">Transmembrane helix</keyword>
<feature type="transmembrane region" description="Helical" evidence="2">
    <location>
        <begin position="69"/>
        <end position="88"/>
    </location>
</feature>
<accession>A0A226CWL0</accession>
<dbReference type="AlphaFoldDB" id="A0A226CWL0"/>
<dbReference type="EMBL" id="LNIX01000074">
    <property type="protein sequence ID" value="OXA36761.1"/>
    <property type="molecule type" value="Genomic_DNA"/>
</dbReference>
<organism evidence="3 4">
    <name type="scientific">Folsomia candida</name>
    <name type="common">Springtail</name>
    <dbReference type="NCBI Taxonomy" id="158441"/>
    <lineage>
        <taxon>Eukaryota</taxon>
        <taxon>Metazoa</taxon>
        <taxon>Ecdysozoa</taxon>
        <taxon>Arthropoda</taxon>
        <taxon>Hexapoda</taxon>
        <taxon>Collembola</taxon>
        <taxon>Entomobryomorpha</taxon>
        <taxon>Isotomoidea</taxon>
        <taxon>Isotomidae</taxon>
        <taxon>Proisotominae</taxon>
        <taxon>Folsomia</taxon>
    </lineage>
</organism>
<comment type="caution">
    <text evidence="3">The sequence shown here is derived from an EMBL/GenBank/DDBJ whole genome shotgun (WGS) entry which is preliminary data.</text>
</comment>
<evidence type="ECO:0000256" key="1">
    <source>
        <dbReference type="SAM" id="MobiDB-lite"/>
    </source>
</evidence>
<keyword evidence="2" id="KW-0472">Membrane</keyword>
<feature type="region of interest" description="Disordered" evidence="1">
    <location>
        <begin position="1"/>
        <end position="25"/>
    </location>
</feature>
<reference evidence="3 4" key="1">
    <citation type="submission" date="2015-12" db="EMBL/GenBank/DDBJ databases">
        <title>The genome of Folsomia candida.</title>
        <authorList>
            <person name="Faddeeva A."/>
            <person name="Derks M.F."/>
            <person name="Anvar Y."/>
            <person name="Smit S."/>
            <person name="Van Straalen N."/>
            <person name="Roelofs D."/>
        </authorList>
    </citation>
    <scope>NUCLEOTIDE SEQUENCE [LARGE SCALE GENOMIC DNA]</scope>
    <source>
        <strain evidence="3 4">VU population</strain>
        <tissue evidence="3">Whole body</tissue>
    </source>
</reference>
<sequence length="123" mass="13489">MEFTSGFPFTKPGSGLQDKGGSDEEQPQWTHYLLSFIINSRGGYGGGWGGWGHPVHYYHSHDEGGMGGYGFFGLLGLGALALLAILFIPRPVPGRRMNIRYDQIPALDELPGKLNHIFGKNIQ</sequence>
<keyword evidence="2" id="KW-0812">Transmembrane</keyword>